<dbReference type="Pfam" id="PF02348">
    <property type="entry name" value="CTP_transf_3"/>
    <property type="match status" value="1"/>
</dbReference>
<dbReference type="AlphaFoldDB" id="A0A4S2GW23"/>
<name>A0A4S2GW23_9PROT</name>
<dbReference type="CDD" id="cd02518">
    <property type="entry name" value="GT2_SpsF"/>
    <property type="match status" value="1"/>
</dbReference>
<keyword evidence="2" id="KW-1185">Reference proteome</keyword>
<dbReference type="GO" id="GO:0005829">
    <property type="term" value="C:cytosol"/>
    <property type="evidence" value="ECO:0007669"/>
    <property type="project" value="TreeGrafter"/>
</dbReference>
<dbReference type="SUPFAM" id="SSF53448">
    <property type="entry name" value="Nucleotide-diphospho-sugar transferases"/>
    <property type="match status" value="1"/>
</dbReference>
<accession>A0A4S2GW23</accession>
<dbReference type="PANTHER" id="PTHR42866:SF1">
    <property type="entry name" value="SPORE COAT POLYSACCHARIDE BIOSYNTHESIS PROTEIN SPSF"/>
    <property type="match status" value="1"/>
</dbReference>
<dbReference type="EMBL" id="SRXW01000007">
    <property type="protein sequence ID" value="TGY87265.1"/>
    <property type="molecule type" value="Genomic_DNA"/>
</dbReference>
<dbReference type="PANTHER" id="PTHR42866">
    <property type="entry name" value="3-DEOXY-MANNO-OCTULOSONATE CYTIDYLYLTRANSFERASE"/>
    <property type="match status" value="1"/>
</dbReference>
<dbReference type="Proteomes" id="UP000308054">
    <property type="component" value="Unassembled WGS sequence"/>
</dbReference>
<dbReference type="Gene3D" id="3.90.550.10">
    <property type="entry name" value="Spore Coat Polysaccharide Biosynthesis Protein SpsA, Chain A"/>
    <property type="match status" value="1"/>
</dbReference>
<proteinExistence type="predicted"/>
<protein>
    <recommendedName>
        <fullName evidence="3">Acylneuraminate cytidylyltransferase</fullName>
    </recommendedName>
</protein>
<evidence type="ECO:0000313" key="2">
    <source>
        <dbReference type="Proteomes" id="UP000308054"/>
    </source>
</evidence>
<evidence type="ECO:0008006" key="3">
    <source>
        <dbReference type="Google" id="ProtNLM"/>
    </source>
</evidence>
<gene>
    <name evidence="1" type="ORF">E5163_16255</name>
</gene>
<dbReference type="InterPro" id="IPR003329">
    <property type="entry name" value="Cytidylyl_trans"/>
</dbReference>
<dbReference type="RefSeq" id="WP_135997569.1">
    <property type="nucleotide sequence ID" value="NZ_CP071057.1"/>
</dbReference>
<sequence length="261" mass="28284">MTTAAIVQARIGSSRLPGKVLEPLGAKSALIRCLDRCRAIESADIVVCAVPDTEADDEVAEEACDAGFMVVRGSEADVLSRYARAAREAGASTVIRITSDCPFIDPVIVERTVELFRESGADYASNSMPARFPHGLDCEVFPARHLFEAERKADTLFEREHVTPWINRHPGFVRAGLVGPGGGLERLRWTLDRREDLEFCQAVFAAMGEAAATASAAEIAALCLRRPDLVAINAMWVDENRTARPVHAEIESAPVRLGLAA</sequence>
<organism evidence="1 2">
    <name type="scientific">Marinicauda algicola</name>
    <dbReference type="NCBI Taxonomy" id="2029849"/>
    <lineage>
        <taxon>Bacteria</taxon>
        <taxon>Pseudomonadati</taxon>
        <taxon>Pseudomonadota</taxon>
        <taxon>Alphaproteobacteria</taxon>
        <taxon>Maricaulales</taxon>
        <taxon>Maricaulaceae</taxon>
        <taxon>Marinicauda</taxon>
    </lineage>
</organism>
<dbReference type="OrthoDB" id="9801052at2"/>
<comment type="caution">
    <text evidence="1">The sequence shown here is derived from an EMBL/GenBank/DDBJ whole genome shotgun (WGS) entry which is preliminary data.</text>
</comment>
<dbReference type="InterPro" id="IPR029044">
    <property type="entry name" value="Nucleotide-diphossugar_trans"/>
</dbReference>
<evidence type="ECO:0000313" key="1">
    <source>
        <dbReference type="EMBL" id="TGY87265.1"/>
    </source>
</evidence>
<reference evidence="1 2" key="1">
    <citation type="journal article" date="2017" name="Int. J. Syst. Evol. Microbiol.">
        <title>Marinicauda algicola sp. nov., isolated from a marine red alga Rhodosorus marinus.</title>
        <authorList>
            <person name="Jeong S.E."/>
            <person name="Jeon S.H."/>
            <person name="Chun B.H."/>
            <person name="Kim D.W."/>
            <person name="Jeon C.O."/>
        </authorList>
    </citation>
    <scope>NUCLEOTIDE SEQUENCE [LARGE SCALE GENOMIC DNA]</scope>
    <source>
        <strain evidence="1 2">JCM 31718</strain>
    </source>
</reference>